<evidence type="ECO:0000256" key="5">
    <source>
        <dbReference type="ARBA" id="ARBA00023136"/>
    </source>
</evidence>
<organism evidence="8 9">
    <name type="scientific">Amycolatopsis panacis</name>
    <dbReference type="NCBI Taxonomy" id="2340917"/>
    <lineage>
        <taxon>Bacteria</taxon>
        <taxon>Bacillati</taxon>
        <taxon>Actinomycetota</taxon>
        <taxon>Actinomycetes</taxon>
        <taxon>Pseudonocardiales</taxon>
        <taxon>Pseudonocardiaceae</taxon>
        <taxon>Amycolatopsis</taxon>
    </lineage>
</organism>
<feature type="transmembrane region" description="Helical" evidence="6">
    <location>
        <begin position="637"/>
        <end position="661"/>
    </location>
</feature>
<evidence type="ECO:0000313" key="8">
    <source>
        <dbReference type="EMBL" id="RJQ88815.1"/>
    </source>
</evidence>
<dbReference type="AlphaFoldDB" id="A0A419I8T1"/>
<name>A0A419I8T1_9PSEU</name>
<feature type="transmembrane region" description="Helical" evidence="6">
    <location>
        <begin position="247"/>
        <end position="267"/>
    </location>
</feature>
<comment type="caution">
    <text evidence="8">The sequence shown here is derived from an EMBL/GenBank/DDBJ whole genome shotgun (WGS) entry which is preliminary data.</text>
</comment>
<sequence>MNAFQLALRVLRVDRRTRTSAILTAVGVAVATGLVLLLATLPFATQAREQRAQWQDAYWYAKEGKSALLVQSSKDYFDGKEIRRVDLAVTDPGAVHLPAGIDKLPAPGQTMVSPELGKLLNRTPANQLGDRFGKPVAALGEQALRYPEQLVVLVGHSPQELQGASQEAKSGVAGRPVADFPQTEAEPDGMLTLLTGVGVVVLLVPSLVLVASSARLTAARREQRMAALRLAGATPGQVTSMVAAETGLSAVVGALAGLLLSPALYGLATFVPWGGGTWLSSDFSLPVGLLVAIVVAIPALVVLAGVLGLRRALSTPLFAGGGHQVKPLHWWRLLSLPVAGLFFLYAIMTGRDSNSGQELVLVGLFLVVGSAMLVGPWVTSAVGGTFVRMWRRPSTLLAGRRLREDPKGAYRATAGIVLAVFAGSMGLTLLPSFASLGGDSSKFVDSALYADVRPDKAEAMTEQVNRKLAEGGSRERAVAAPAVLLSKASGKKDKDQEGVYLTYVMTCADAAKVIRLGLTEKDCKPDVDLYTPEGFDATKYVVANDFFGEGATTIPLGSMQVGRYPSGSGASAPFVMEPTALPAGAQPVDSTIVVPTTDADREQVRTALASVAGSSGIRSRDQHFNDQQRELDDVRRVTVIGLTAAAILAGCSAAIATAGAVMDRRRTFGALIAAGTPVRVLSRALRTEAALPSLVVTIGAGVAGTLVGLGLFSLVSHNPVTLTPWLLAPVVLGVGVALLGASVCTPALKRVAAEPLNDE</sequence>
<evidence type="ECO:0000256" key="6">
    <source>
        <dbReference type="SAM" id="Phobius"/>
    </source>
</evidence>
<evidence type="ECO:0000259" key="7">
    <source>
        <dbReference type="Pfam" id="PF02687"/>
    </source>
</evidence>
<keyword evidence="3 6" id="KW-0812">Transmembrane</keyword>
<dbReference type="PANTHER" id="PTHR30287:SF2">
    <property type="entry name" value="BLL1001 PROTEIN"/>
    <property type="match status" value="1"/>
</dbReference>
<dbReference type="OrthoDB" id="4871813at2"/>
<feature type="transmembrane region" description="Helical" evidence="6">
    <location>
        <begin position="360"/>
        <end position="387"/>
    </location>
</feature>
<gene>
    <name evidence="8" type="ORF">D5S19_05580</name>
</gene>
<feature type="transmembrane region" description="Helical" evidence="6">
    <location>
        <begin position="287"/>
        <end position="309"/>
    </location>
</feature>
<feature type="transmembrane region" description="Helical" evidence="6">
    <location>
        <begin position="190"/>
        <end position="211"/>
    </location>
</feature>
<dbReference type="RefSeq" id="WP_120022257.1">
    <property type="nucleotide sequence ID" value="NZ_QZFV01000062.1"/>
</dbReference>
<feature type="transmembrane region" description="Helical" evidence="6">
    <location>
        <begin position="689"/>
        <end position="714"/>
    </location>
</feature>
<accession>A0A419I8T1</accession>
<feature type="transmembrane region" description="Helical" evidence="6">
    <location>
        <begin position="726"/>
        <end position="748"/>
    </location>
</feature>
<dbReference type="EMBL" id="QZFV01000062">
    <property type="protein sequence ID" value="RJQ88815.1"/>
    <property type="molecule type" value="Genomic_DNA"/>
</dbReference>
<evidence type="ECO:0000256" key="2">
    <source>
        <dbReference type="ARBA" id="ARBA00022475"/>
    </source>
</evidence>
<evidence type="ECO:0000256" key="1">
    <source>
        <dbReference type="ARBA" id="ARBA00004651"/>
    </source>
</evidence>
<proteinExistence type="predicted"/>
<dbReference type="PANTHER" id="PTHR30287">
    <property type="entry name" value="MEMBRANE COMPONENT OF PREDICTED ABC SUPERFAMILY METABOLITE UPTAKE TRANSPORTER"/>
    <property type="match status" value="1"/>
</dbReference>
<feature type="transmembrane region" description="Helical" evidence="6">
    <location>
        <begin position="408"/>
        <end position="430"/>
    </location>
</feature>
<feature type="transmembrane region" description="Helical" evidence="6">
    <location>
        <begin position="330"/>
        <end position="348"/>
    </location>
</feature>
<protein>
    <submittedName>
        <fullName evidence="8">ABC transporter permease</fullName>
    </submittedName>
</protein>
<feature type="transmembrane region" description="Helical" evidence="6">
    <location>
        <begin position="21"/>
        <end position="43"/>
    </location>
</feature>
<keyword evidence="5 6" id="KW-0472">Membrane</keyword>
<keyword evidence="2" id="KW-1003">Cell membrane</keyword>
<comment type="subcellular location">
    <subcellularLocation>
        <location evidence="1">Cell membrane</location>
        <topology evidence="1">Multi-pass membrane protein</topology>
    </subcellularLocation>
</comment>
<dbReference type="InterPro" id="IPR038766">
    <property type="entry name" value="Membrane_comp_ABC_pdt"/>
</dbReference>
<dbReference type="Proteomes" id="UP000285112">
    <property type="component" value="Unassembled WGS sequence"/>
</dbReference>
<dbReference type="GO" id="GO:0005886">
    <property type="term" value="C:plasma membrane"/>
    <property type="evidence" value="ECO:0007669"/>
    <property type="project" value="UniProtKB-SubCell"/>
</dbReference>
<evidence type="ECO:0000313" key="9">
    <source>
        <dbReference type="Proteomes" id="UP000285112"/>
    </source>
</evidence>
<feature type="domain" description="ABC3 transporter permease C-terminal" evidence="7">
    <location>
        <begin position="199"/>
        <end position="316"/>
    </location>
</feature>
<keyword evidence="9" id="KW-1185">Reference proteome</keyword>
<dbReference type="Pfam" id="PF02687">
    <property type="entry name" value="FtsX"/>
    <property type="match status" value="1"/>
</dbReference>
<evidence type="ECO:0000256" key="4">
    <source>
        <dbReference type="ARBA" id="ARBA00022989"/>
    </source>
</evidence>
<dbReference type="InterPro" id="IPR003838">
    <property type="entry name" value="ABC3_permease_C"/>
</dbReference>
<keyword evidence="4 6" id="KW-1133">Transmembrane helix</keyword>
<reference evidence="8 9" key="1">
    <citation type="submission" date="2018-09" db="EMBL/GenBank/DDBJ databases">
        <title>YIM PH 21725 draft genome.</title>
        <authorList>
            <person name="Miao C."/>
        </authorList>
    </citation>
    <scope>NUCLEOTIDE SEQUENCE [LARGE SCALE GENOMIC DNA]</scope>
    <source>
        <strain evidence="9">YIM PH21725</strain>
    </source>
</reference>
<evidence type="ECO:0000256" key="3">
    <source>
        <dbReference type="ARBA" id="ARBA00022692"/>
    </source>
</evidence>